<dbReference type="Gene3D" id="3.10.400.10">
    <property type="entry name" value="Sulfate adenylyltransferase"/>
    <property type="match status" value="1"/>
</dbReference>
<dbReference type="InterPro" id="IPR015947">
    <property type="entry name" value="PUA-like_sf"/>
</dbReference>
<organism evidence="2 3">
    <name type="scientific">Streptomyces zhihengii</name>
    <dbReference type="NCBI Taxonomy" id="1818004"/>
    <lineage>
        <taxon>Bacteria</taxon>
        <taxon>Bacillati</taxon>
        <taxon>Actinomycetota</taxon>
        <taxon>Actinomycetes</taxon>
        <taxon>Kitasatosporales</taxon>
        <taxon>Streptomycetaceae</taxon>
        <taxon>Streptomyces</taxon>
    </lineage>
</organism>
<dbReference type="PANTHER" id="PTHR39203">
    <property type="entry name" value="CYTOPLASMIC PROTEIN-RELATED"/>
    <property type="match status" value="1"/>
</dbReference>
<dbReference type="SMART" id="SM01022">
    <property type="entry name" value="ASCH"/>
    <property type="match status" value="1"/>
</dbReference>
<dbReference type="InterPro" id="IPR007374">
    <property type="entry name" value="ASCH_domain"/>
</dbReference>
<dbReference type="PANTHER" id="PTHR39203:SF1">
    <property type="entry name" value="CYTOPLASMIC PROTEIN"/>
    <property type="match status" value="1"/>
</dbReference>
<dbReference type="Proteomes" id="UP000664109">
    <property type="component" value="Unassembled WGS sequence"/>
</dbReference>
<reference evidence="2 3" key="1">
    <citation type="journal article" date="2016" name="Arch. Microbiol.">
        <title>Streptomyces zhihengii sp. nov., isolated from rhizospheric soil of Psammosilene tunicoides.</title>
        <authorList>
            <person name="Huang M.J."/>
            <person name="Fei J.J."/>
            <person name="Salam N."/>
            <person name="Kim C.J."/>
            <person name="Hozzein W.N."/>
            <person name="Xiao M."/>
            <person name="Huang H.Q."/>
            <person name="Li W.J."/>
        </authorList>
    </citation>
    <scope>NUCLEOTIDE SEQUENCE [LARGE SCALE GENOMIC DNA]</scope>
    <source>
        <strain evidence="2 3">YIM T102</strain>
    </source>
</reference>
<protein>
    <submittedName>
        <fullName evidence="2">ASCH domain-containing protein</fullName>
    </submittedName>
</protein>
<feature type="domain" description="ASCH" evidence="1">
    <location>
        <begin position="4"/>
        <end position="124"/>
    </location>
</feature>
<name>A0ABS2UI75_9ACTN</name>
<comment type="caution">
    <text evidence="2">The sequence shown here is derived from an EMBL/GenBank/DDBJ whole genome shotgun (WGS) entry which is preliminary data.</text>
</comment>
<accession>A0ABS2UI75</accession>
<sequence length="128" mass="13854">MRTLELGSPGGLRDELNALVLDGAKTATATLLAEYAEEAEEIEFPGEILALLGNDGAVLGELRVTAVTTVPFAEVTWDFARAEGEGCTDLAHWRRSHLAYWRDVEGRQVDDTTPVVCLRFTLPAPPTG</sequence>
<evidence type="ECO:0000313" key="3">
    <source>
        <dbReference type="Proteomes" id="UP000664109"/>
    </source>
</evidence>
<evidence type="ECO:0000313" key="2">
    <source>
        <dbReference type="EMBL" id="MBM9617312.1"/>
    </source>
</evidence>
<dbReference type="Pfam" id="PF04266">
    <property type="entry name" value="ASCH"/>
    <property type="match status" value="1"/>
</dbReference>
<keyword evidence="3" id="KW-1185">Reference proteome</keyword>
<gene>
    <name evidence="2" type="ORF">JE024_00920</name>
</gene>
<evidence type="ECO:0000259" key="1">
    <source>
        <dbReference type="SMART" id="SM01022"/>
    </source>
</evidence>
<proteinExistence type="predicted"/>
<dbReference type="InterPro" id="IPR009326">
    <property type="entry name" value="DUF984"/>
</dbReference>
<dbReference type="SUPFAM" id="SSF88697">
    <property type="entry name" value="PUA domain-like"/>
    <property type="match status" value="1"/>
</dbReference>
<dbReference type="EMBL" id="JAFEJA010000001">
    <property type="protein sequence ID" value="MBM9617312.1"/>
    <property type="molecule type" value="Genomic_DNA"/>
</dbReference>